<evidence type="ECO:0000313" key="2">
    <source>
        <dbReference type="Proteomes" id="UP001198602"/>
    </source>
</evidence>
<evidence type="ECO:0000313" key="1">
    <source>
        <dbReference type="EMBL" id="MCA1856248.1"/>
    </source>
</evidence>
<dbReference type="InterPro" id="IPR013078">
    <property type="entry name" value="His_Pase_superF_clade-1"/>
</dbReference>
<dbReference type="Proteomes" id="UP001198602">
    <property type="component" value="Unassembled WGS sequence"/>
</dbReference>
<dbReference type="PANTHER" id="PTHR48100:SF1">
    <property type="entry name" value="HISTIDINE PHOSPHATASE FAMILY PROTEIN-RELATED"/>
    <property type="match status" value="1"/>
</dbReference>
<dbReference type="SMART" id="SM00855">
    <property type="entry name" value="PGAM"/>
    <property type="match status" value="1"/>
</dbReference>
<dbReference type="InterPro" id="IPR029033">
    <property type="entry name" value="His_PPase_superfam"/>
</dbReference>
<dbReference type="CDD" id="cd07067">
    <property type="entry name" value="HP_PGM_like"/>
    <property type="match status" value="1"/>
</dbReference>
<accession>A0ABS7Y971</accession>
<dbReference type="PANTHER" id="PTHR48100">
    <property type="entry name" value="BROAD-SPECIFICITY PHOSPHATASE YOR283W-RELATED"/>
    <property type="match status" value="1"/>
</dbReference>
<dbReference type="Pfam" id="PF00300">
    <property type="entry name" value="His_Phos_1"/>
    <property type="match status" value="1"/>
</dbReference>
<dbReference type="Gene3D" id="3.40.50.1240">
    <property type="entry name" value="Phosphoglycerate mutase-like"/>
    <property type="match status" value="1"/>
</dbReference>
<name>A0ABS7Y971_9BURK</name>
<protein>
    <submittedName>
        <fullName evidence="1">Histidine phosphatase family protein</fullName>
    </submittedName>
</protein>
<organism evidence="1 2">
    <name type="scientific">Massilia hydrophila</name>
    <dbReference type="NCBI Taxonomy" id="3044279"/>
    <lineage>
        <taxon>Bacteria</taxon>
        <taxon>Pseudomonadati</taxon>
        <taxon>Pseudomonadota</taxon>
        <taxon>Betaproteobacteria</taxon>
        <taxon>Burkholderiales</taxon>
        <taxon>Oxalobacteraceae</taxon>
        <taxon>Telluria group</taxon>
        <taxon>Massilia</taxon>
    </lineage>
</organism>
<dbReference type="InterPro" id="IPR050275">
    <property type="entry name" value="PGM_Phosphatase"/>
</dbReference>
<gene>
    <name evidence="1" type="ORF">LE190_09955</name>
</gene>
<dbReference type="RefSeq" id="WP_225238550.1">
    <property type="nucleotide sequence ID" value="NZ_JAHYBX010000003.1"/>
</dbReference>
<proteinExistence type="predicted"/>
<dbReference type="EMBL" id="JAHYBX010000003">
    <property type="protein sequence ID" value="MCA1856248.1"/>
    <property type="molecule type" value="Genomic_DNA"/>
</dbReference>
<keyword evidence="2" id="KW-1185">Reference proteome</keyword>
<sequence length="244" mass="26610">MNDTLPAPGQRRRIYLMRHGSVSYFDEGGNPYLPESVPLNADGRGQADAAGQAFRAAGVRFDRVIVSGLPRTVETAQRVLAASGQAITPEAWPALHEIRGGRLSQIPDGELRRAFTGAFEGVVDEGQRFLGGESVGELMDRVHPALARLRALEDWDTVLLVLHGGVNCAILSFALTGQRLFLGGLAQSAGCINALDVGTEERDWVVRLVNYLPPAPLQPDARATTMELLYRQYRRSRRPAPAEK</sequence>
<reference evidence="1 2" key="1">
    <citation type="submission" date="2021-07" db="EMBL/GenBank/DDBJ databases">
        <title>Characterization of Violacein-producing bacteria and related species.</title>
        <authorList>
            <person name="Wilson H.S."/>
            <person name="De Leon M.E."/>
        </authorList>
    </citation>
    <scope>NUCLEOTIDE SEQUENCE [LARGE SCALE GENOMIC DNA]</scope>
    <source>
        <strain evidence="1 2">HSC-2F05</strain>
    </source>
</reference>
<dbReference type="SUPFAM" id="SSF53254">
    <property type="entry name" value="Phosphoglycerate mutase-like"/>
    <property type="match status" value="1"/>
</dbReference>
<comment type="caution">
    <text evidence="1">The sequence shown here is derived from an EMBL/GenBank/DDBJ whole genome shotgun (WGS) entry which is preliminary data.</text>
</comment>